<reference evidence="11 12" key="1">
    <citation type="submission" date="2024-12" db="EMBL/GenBank/DDBJ databases">
        <title>Forecasting of Potato common scab and diversities of Pathogenic streptomyces spp. in china.</title>
        <authorList>
            <person name="Handique U."/>
            <person name="Wu J."/>
        </authorList>
    </citation>
    <scope>NUCLEOTIDE SEQUENCE [LARGE SCALE GENOMIC DNA]</scope>
    <source>
        <strain evidence="11 12">ZRIMU1585</strain>
    </source>
</reference>
<evidence type="ECO:0000256" key="8">
    <source>
        <dbReference type="RuleBase" id="RU003471"/>
    </source>
</evidence>
<evidence type="ECO:0000259" key="10">
    <source>
        <dbReference type="Pfam" id="PF00720"/>
    </source>
</evidence>
<comment type="caution">
    <text evidence="11">The sequence shown here is derived from an EMBL/GenBank/DDBJ whole genome shotgun (WGS) entry which is preliminary data.</text>
</comment>
<evidence type="ECO:0000313" key="11">
    <source>
        <dbReference type="EMBL" id="MFM9648092.1"/>
    </source>
</evidence>
<protein>
    <submittedName>
        <fullName evidence="11">SSI family serine proteinase inhibitor</fullName>
    </submittedName>
</protein>
<dbReference type="RefSeq" id="WP_365267327.1">
    <property type="nucleotide sequence ID" value="NZ_JBJVMW010000008.1"/>
</dbReference>
<keyword evidence="6 8" id="KW-0722">Serine protease inhibitor</keyword>
<dbReference type="PRINTS" id="PR00294">
    <property type="entry name" value="SSBTLNINHBTR"/>
</dbReference>
<dbReference type="InterPro" id="IPR036819">
    <property type="entry name" value="Subtilisin_inhibitor-like_sf"/>
</dbReference>
<dbReference type="Proteomes" id="UP001631993">
    <property type="component" value="Unassembled WGS sequence"/>
</dbReference>
<dbReference type="EMBL" id="JBJVNE010000008">
    <property type="protein sequence ID" value="MFM9648092.1"/>
    <property type="molecule type" value="Genomic_DNA"/>
</dbReference>
<organism evidence="11 12">
    <name type="scientific">Streptomyces galilaeus</name>
    <dbReference type="NCBI Taxonomy" id="33899"/>
    <lineage>
        <taxon>Bacteria</taxon>
        <taxon>Bacillati</taxon>
        <taxon>Actinomycetota</taxon>
        <taxon>Actinomycetes</taxon>
        <taxon>Kitasatosporales</taxon>
        <taxon>Streptomycetaceae</taxon>
        <taxon>Streptomyces</taxon>
    </lineage>
</organism>
<feature type="chain" id="PRO_5046717308" evidence="9">
    <location>
        <begin position="32"/>
        <end position="157"/>
    </location>
</feature>
<dbReference type="SUPFAM" id="SSF55399">
    <property type="entry name" value="Subtilisin inhibitor"/>
    <property type="match status" value="1"/>
</dbReference>
<name>A0ABW9IJF4_STRGJ</name>
<evidence type="ECO:0000256" key="7">
    <source>
        <dbReference type="ARBA" id="ARBA00023157"/>
    </source>
</evidence>
<keyword evidence="9" id="KW-0732">Signal</keyword>
<evidence type="ECO:0000256" key="3">
    <source>
        <dbReference type="ARBA" id="ARBA00011738"/>
    </source>
</evidence>
<evidence type="ECO:0000256" key="6">
    <source>
        <dbReference type="ARBA" id="ARBA00022900"/>
    </source>
</evidence>
<gene>
    <name evidence="11" type="ORF">ACKI1S_18305</name>
</gene>
<sequence length="157" mass="16253">MKHFPTHRLLGVLPVTAALLLAAVAPTQASAPRSLLPGDGLRLTVTTGDSRSSDTRGTLLLCDPPQGHSRAAEACADLTAADGDIGAVAHEDAVCSLLYAPVTAHASGRWNGRPVEYTETFSNTCVMLARTGAVFALDDEQLPELAELPELAGLPGA</sequence>
<evidence type="ECO:0000256" key="4">
    <source>
        <dbReference type="ARBA" id="ARBA00022525"/>
    </source>
</evidence>
<evidence type="ECO:0000256" key="2">
    <source>
        <dbReference type="ARBA" id="ARBA00010472"/>
    </source>
</evidence>
<evidence type="ECO:0000256" key="1">
    <source>
        <dbReference type="ARBA" id="ARBA00004613"/>
    </source>
</evidence>
<accession>A0ABW9IJF4</accession>
<keyword evidence="5 8" id="KW-0646">Protease inhibitor</keyword>
<dbReference type="Gene3D" id="3.30.350.10">
    <property type="entry name" value="Subtilisin inhibitor-like"/>
    <property type="match status" value="1"/>
</dbReference>
<dbReference type="InterPro" id="IPR000691">
    <property type="entry name" value="Prot_inh_I16_SSI"/>
</dbReference>
<proteinExistence type="inferred from homology"/>
<keyword evidence="4" id="KW-0964">Secreted</keyword>
<keyword evidence="7" id="KW-1015">Disulfide bond</keyword>
<evidence type="ECO:0000256" key="9">
    <source>
        <dbReference type="SAM" id="SignalP"/>
    </source>
</evidence>
<dbReference type="InterPro" id="IPR023549">
    <property type="entry name" value="Subtilisin_inhibitor"/>
</dbReference>
<comment type="subunit">
    <text evidence="3">Homodimer.</text>
</comment>
<dbReference type="Pfam" id="PF00720">
    <property type="entry name" value="SSI"/>
    <property type="match status" value="1"/>
</dbReference>
<comment type="similarity">
    <text evidence="2 8">Belongs to the protease inhibitor I16 (SSI) family.</text>
</comment>
<keyword evidence="12" id="KW-1185">Reference proteome</keyword>
<evidence type="ECO:0000256" key="5">
    <source>
        <dbReference type="ARBA" id="ARBA00022690"/>
    </source>
</evidence>
<comment type="subcellular location">
    <subcellularLocation>
        <location evidence="1">Secreted</location>
    </subcellularLocation>
</comment>
<feature type="domain" description="Subtilisin inhibitor" evidence="10">
    <location>
        <begin position="41"/>
        <end position="123"/>
    </location>
</feature>
<feature type="signal peptide" evidence="9">
    <location>
        <begin position="1"/>
        <end position="31"/>
    </location>
</feature>
<evidence type="ECO:0000313" key="12">
    <source>
        <dbReference type="Proteomes" id="UP001631993"/>
    </source>
</evidence>